<gene>
    <name evidence="4" type="ORF">TKK_004030</name>
</gene>
<dbReference type="Pfam" id="PF00023">
    <property type="entry name" value="Ank"/>
    <property type="match status" value="1"/>
</dbReference>
<dbReference type="PANTHER" id="PTHR24198:SF165">
    <property type="entry name" value="ANKYRIN REPEAT-CONTAINING PROTEIN-RELATED"/>
    <property type="match status" value="1"/>
</dbReference>
<feature type="repeat" description="ANK" evidence="3">
    <location>
        <begin position="254"/>
        <end position="286"/>
    </location>
</feature>
<feature type="repeat" description="ANK" evidence="3">
    <location>
        <begin position="480"/>
        <end position="512"/>
    </location>
</feature>
<keyword evidence="1" id="KW-0677">Repeat</keyword>
<feature type="repeat" description="ANK" evidence="3">
    <location>
        <begin position="553"/>
        <end position="581"/>
    </location>
</feature>
<name>A0ABD2XBK6_9HYME</name>
<feature type="repeat" description="ANK" evidence="3">
    <location>
        <begin position="330"/>
        <end position="362"/>
    </location>
</feature>
<dbReference type="Proteomes" id="UP001627154">
    <property type="component" value="Unassembled WGS sequence"/>
</dbReference>
<dbReference type="AlphaFoldDB" id="A0ABD2XBK6"/>
<dbReference type="PRINTS" id="PR01415">
    <property type="entry name" value="ANKYRIN"/>
</dbReference>
<keyword evidence="2 3" id="KW-0040">ANK repeat</keyword>
<evidence type="ECO:0000313" key="4">
    <source>
        <dbReference type="EMBL" id="KAL3402861.1"/>
    </source>
</evidence>
<feature type="repeat" description="ANK" evidence="3">
    <location>
        <begin position="178"/>
        <end position="210"/>
    </location>
</feature>
<evidence type="ECO:0000256" key="1">
    <source>
        <dbReference type="ARBA" id="ARBA00022737"/>
    </source>
</evidence>
<sequence>MDSQLLIVKNLKESVNWEIKKQRVELLDELDDLISTWKGPLPDLLDVFRPEEIERLLVDSISYEPEEEKFYQAELFIRFVARSGYKDGIKEGKSSSRRTTALHLAARRNEAVTYGCVVQKDAAMTISALFKIYDRFDVNYADEFGLTHFHVACNYGCADVVEKFLELGEDPNCLLVEKGDSPLHLALYGCHDKAAHALVRAGADPNFANALGMTALHIICQRAKGPDDLAMLKTLLELTHDKYRPVQVNTRDKFGKTPLHYAVEQQDEELFEILLKNEADSHLSDYEGLTPLHIIFKTPRRPYSITLKNMLLAIIKTIRSPVQINAQDKLGKTPLHYALVQQHAEFVKILVENGANPNLADSEGLTSLHIIIKQNWNSYRGNKNYESFTTKFFDISRKKGQPVQINARDKKGQTPLHYAVYKGNVQIVISLLEIGADANVADTEGLTPLHIIYDSLLAHCILRISSENEQQMQVNARDKLGRTPLHYAVFTYRRDYVTMLLTKGADPNSADAEGVTPLHIICQKKYDDGMTKFFFEICKEENQTVRVDVRDMLGRTPMQWAVAQFSPSVVDILLAHGAELSGFVFPTWERFDRKFKGRSAYRKIQVDWKLKSASGALMIVERLQDAGYELNRSDALEIMKLFKKYELFEESEEMEERWYVDKEFTCAAKKIMVIPSLSLYDLMRLRPEEAEKHALTFQDYYSIELHRLPPKSRPACSAHLAEKVARGFFRAWALEPFTQLIHWRLSPELCEGILRKSLVNQDLYSICVATTLQTDKGGKINVITNVKKCNKERPVRARKAPKRLQIEWGKNNQCKRSKKDDDL</sequence>
<evidence type="ECO:0000256" key="3">
    <source>
        <dbReference type="PROSITE-ProRule" id="PRU00023"/>
    </source>
</evidence>
<comment type="caution">
    <text evidence="4">The sequence shown here is derived from an EMBL/GenBank/DDBJ whole genome shotgun (WGS) entry which is preliminary data.</text>
</comment>
<keyword evidence="5" id="KW-1185">Reference proteome</keyword>
<reference evidence="4 5" key="1">
    <citation type="journal article" date="2024" name="bioRxiv">
        <title>A reference genome for Trichogramma kaykai: A tiny desert-dwelling parasitoid wasp with competing sex-ratio distorters.</title>
        <authorList>
            <person name="Culotta J."/>
            <person name="Lindsey A.R."/>
        </authorList>
    </citation>
    <scope>NUCLEOTIDE SEQUENCE [LARGE SCALE GENOMIC DNA]</scope>
    <source>
        <strain evidence="4 5">KSX58</strain>
    </source>
</reference>
<dbReference type="PANTHER" id="PTHR24198">
    <property type="entry name" value="ANKYRIN REPEAT AND PROTEIN KINASE DOMAIN-CONTAINING PROTEIN"/>
    <property type="match status" value="1"/>
</dbReference>
<proteinExistence type="predicted"/>
<dbReference type="PROSITE" id="PS50297">
    <property type="entry name" value="ANK_REP_REGION"/>
    <property type="match status" value="6"/>
</dbReference>
<dbReference type="SMART" id="SM00248">
    <property type="entry name" value="ANK"/>
    <property type="match status" value="11"/>
</dbReference>
<dbReference type="InterPro" id="IPR002110">
    <property type="entry name" value="Ankyrin_rpt"/>
</dbReference>
<protein>
    <submittedName>
        <fullName evidence="4">Uncharacterized protein</fullName>
    </submittedName>
</protein>
<evidence type="ECO:0000256" key="2">
    <source>
        <dbReference type="ARBA" id="ARBA00023043"/>
    </source>
</evidence>
<accession>A0ABD2XBK6</accession>
<feature type="repeat" description="ANK" evidence="3">
    <location>
        <begin position="411"/>
        <end position="443"/>
    </location>
</feature>
<dbReference type="Gene3D" id="1.25.40.20">
    <property type="entry name" value="Ankyrin repeat-containing domain"/>
    <property type="match status" value="5"/>
</dbReference>
<dbReference type="EMBL" id="JBJJXI010000032">
    <property type="protein sequence ID" value="KAL3402861.1"/>
    <property type="molecule type" value="Genomic_DNA"/>
</dbReference>
<evidence type="ECO:0000313" key="5">
    <source>
        <dbReference type="Proteomes" id="UP001627154"/>
    </source>
</evidence>
<dbReference type="Pfam" id="PF13857">
    <property type="entry name" value="Ank_5"/>
    <property type="match status" value="1"/>
</dbReference>
<dbReference type="SUPFAM" id="SSF48403">
    <property type="entry name" value="Ankyrin repeat"/>
    <property type="match status" value="2"/>
</dbReference>
<dbReference type="InterPro" id="IPR036770">
    <property type="entry name" value="Ankyrin_rpt-contain_sf"/>
</dbReference>
<dbReference type="PROSITE" id="PS50088">
    <property type="entry name" value="ANK_REPEAT"/>
    <property type="match status" value="6"/>
</dbReference>
<dbReference type="Pfam" id="PF12796">
    <property type="entry name" value="Ank_2"/>
    <property type="match status" value="3"/>
</dbReference>
<organism evidence="4 5">
    <name type="scientific">Trichogramma kaykai</name>
    <dbReference type="NCBI Taxonomy" id="54128"/>
    <lineage>
        <taxon>Eukaryota</taxon>
        <taxon>Metazoa</taxon>
        <taxon>Ecdysozoa</taxon>
        <taxon>Arthropoda</taxon>
        <taxon>Hexapoda</taxon>
        <taxon>Insecta</taxon>
        <taxon>Pterygota</taxon>
        <taxon>Neoptera</taxon>
        <taxon>Endopterygota</taxon>
        <taxon>Hymenoptera</taxon>
        <taxon>Apocrita</taxon>
        <taxon>Proctotrupomorpha</taxon>
        <taxon>Chalcidoidea</taxon>
        <taxon>Trichogrammatidae</taxon>
        <taxon>Trichogramma</taxon>
    </lineage>
</organism>